<evidence type="ECO:0000313" key="4">
    <source>
        <dbReference type="Proteomes" id="UP001374803"/>
    </source>
</evidence>
<dbReference type="Pfam" id="PF01471">
    <property type="entry name" value="PG_binding_1"/>
    <property type="match status" value="1"/>
</dbReference>
<dbReference type="InterPro" id="IPR036365">
    <property type="entry name" value="PGBD-like_sf"/>
</dbReference>
<dbReference type="Proteomes" id="UP001374803">
    <property type="component" value="Chromosome"/>
</dbReference>
<proteinExistence type="predicted"/>
<dbReference type="EMBL" id="CP089983">
    <property type="protein sequence ID" value="WXB10651.1"/>
    <property type="molecule type" value="Genomic_DNA"/>
</dbReference>
<evidence type="ECO:0000313" key="3">
    <source>
        <dbReference type="EMBL" id="WXB10651.1"/>
    </source>
</evidence>
<reference evidence="3" key="1">
    <citation type="submission" date="2021-12" db="EMBL/GenBank/DDBJ databases">
        <title>Discovery of the Pendulisporaceae a myxobacterial family with distinct sporulation behavior and unique specialized metabolism.</title>
        <authorList>
            <person name="Garcia R."/>
            <person name="Popoff A."/>
            <person name="Bader C.D."/>
            <person name="Loehr J."/>
            <person name="Walesch S."/>
            <person name="Walt C."/>
            <person name="Boldt J."/>
            <person name="Bunk B."/>
            <person name="Haeckl F.J.F.P.J."/>
            <person name="Gunesch A.P."/>
            <person name="Birkelbach J."/>
            <person name="Nuebel U."/>
            <person name="Pietschmann T."/>
            <person name="Bach T."/>
            <person name="Mueller R."/>
        </authorList>
    </citation>
    <scope>NUCLEOTIDE SEQUENCE</scope>
    <source>
        <strain evidence="3">MSr11367</strain>
    </source>
</reference>
<gene>
    <name evidence="3" type="ORF">LVJ94_25915</name>
</gene>
<evidence type="ECO:0000259" key="2">
    <source>
        <dbReference type="Pfam" id="PF01471"/>
    </source>
</evidence>
<name>A0ABZ2LLJ5_9BACT</name>
<dbReference type="RefSeq" id="WP_394840324.1">
    <property type="nucleotide sequence ID" value="NZ_CP089929.1"/>
</dbReference>
<feature type="region of interest" description="Disordered" evidence="1">
    <location>
        <begin position="170"/>
        <end position="189"/>
    </location>
</feature>
<accession>A0ABZ2LLJ5</accession>
<evidence type="ECO:0000256" key="1">
    <source>
        <dbReference type="SAM" id="MobiDB-lite"/>
    </source>
</evidence>
<feature type="region of interest" description="Disordered" evidence="1">
    <location>
        <begin position="323"/>
        <end position="353"/>
    </location>
</feature>
<organism evidence="3 4">
    <name type="scientific">Pendulispora rubella</name>
    <dbReference type="NCBI Taxonomy" id="2741070"/>
    <lineage>
        <taxon>Bacteria</taxon>
        <taxon>Pseudomonadati</taxon>
        <taxon>Myxococcota</taxon>
        <taxon>Myxococcia</taxon>
        <taxon>Myxococcales</taxon>
        <taxon>Sorangiineae</taxon>
        <taxon>Pendulisporaceae</taxon>
        <taxon>Pendulispora</taxon>
    </lineage>
</organism>
<keyword evidence="4" id="KW-1185">Reference proteome</keyword>
<dbReference type="InterPro" id="IPR002477">
    <property type="entry name" value="Peptidoglycan-bd-like"/>
</dbReference>
<protein>
    <submittedName>
        <fullName evidence="3">Peptidoglycan-binding protein</fullName>
    </submittedName>
</protein>
<feature type="domain" description="Peptidoglycan binding-like" evidence="2">
    <location>
        <begin position="265"/>
        <end position="319"/>
    </location>
</feature>
<dbReference type="SUPFAM" id="SSF47090">
    <property type="entry name" value="PGBD-like"/>
    <property type="match status" value="1"/>
</dbReference>
<sequence length="353" mass="40229">MRKIFATSPELVMTQHHRSQRRMQKRPRGSCSGGEKVLSVVRVQWGVEQWLITDSFRQVWRFRIVWPDDGMTAVRVSRWDMPREPLFHLIPQAFNEAGAREDDVAADLLAIYDTLTGSHLAAELPQPTRDRRRRLRGFVSELSRALYAAMEAGVLRFERYEVAWPFPEKEAKPEDRAPDQEKKEEPPREATRLVLDDALFGFGSSLLVRLTFEDGSTQDTKADHDGMILLVDCPHTSVRVTIKSEKSTREWFAFLKVPPDTSPPALWQRLVNLGYVSTRSPPPPAPPKPEALMMAIQEFQADHQLEVTGDRDPKTVEAIRVAHDEDGRAWSSRPWSPRPMVKPGDSQVKGSMS</sequence>